<evidence type="ECO:0000256" key="3">
    <source>
        <dbReference type="SAM" id="Phobius"/>
    </source>
</evidence>
<dbReference type="OrthoDB" id="250171at2"/>
<dbReference type="PANTHER" id="PTHR45615:SF63">
    <property type="entry name" value="CHROMOSOME UNDETERMINED SCAFFOLD_10, WHOLE GENOME SHOTGUN SEQUENCE"/>
    <property type="match status" value="1"/>
</dbReference>
<feature type="compositionally biased region" description="Polar residues" evidence="2">
    <location>
        <begin position="517"/>
        <end position="532"/>
    </location>
</feature>
<keyword evidence="3" id="KW-0812">Transmembrane</keyword>
<feature type="region of interest" description="Disordered" evidence="2">
    <location>
        <begin position="300"/>
        <end position="490"/>
    </location>
</feature>
<feature type="compositionally biased region" description="Basic and acidic residues" evidence="2">
    <location>
        <begin position="533"/>
        <end position="551"/>
    </location>
</feature>
<dbReference type="AlphaFoldDB" id="A0A5C5WS51"/>
<reference evidence="4 5" key="1">
    <citation type="submission" date="2019-02" db="EMBL/GenBank/DDBJ databases">
        <title>Deep-cultivation of Planctomycetes and their phenomic and genomic characterization uncovers novel biology.</title>
        <authorList>
            <person name="Wiegand S."/>
            <person name="Jogler M."/>
            <person name="Boedeker C."/>
            <person name="Pinto D."/>
            <person name="Vollmers J."/>
            <person name="Rivas-Marin E."/>
            <person name="Kohn T."/>
            <person name="Peeters S.H."/>
            <person name="Heuer A."/>
            <person name="Rast P."/>
            <person name="Oberbeckmann S."/>
            <person name="Bunk B."/>
            <person name="Jeske O."/>
            <person name="Meyerdierks A."/>
            <person name="Storesund J.E."/>
            <person name="Kallscheuer N."/>
            <person name="Luecker S."/>
            <person name="Lage O.M."/>
            <person name="Pohl T."/>
            <person name="Merkel B.J."/>
            <person name="Hornburger P."/>
            <person name="Mueller R.-W."/>
            <person name="Bruemmer F."/>
            <person name="Labrenz M."/>
            <person name="Spormann A.M."/>
            <person name="Op Den Camp H."/>
            <person name="Overmann J."/>
            <person name="Amann R."/>
            <person name="Jetten M.S.M."/>
            <person name="Mascher T."/>
            <person name="Medema M.H."/>
            <person name="Devos D.P."/>
            <person name="Kaster A.-K."/>
            <person name="Ovreas L."/>
            <person name="Rohde M."/>
            <person name="Galperin M.Y."/>
            <person name="Jogler C."/>
        </authorList>
    </citation>
    <scope>NUCLEOTIDE SEQUENCE [LARGE SCALE GENOMIC DNA]</scope>
    <source>
        <strain evidence="4 5">Pla22</strain>
    </source>
</reference>
<keyword evidence="5" id="KW-1185">Reference proteome</keyword>
<protein>
    <recommendedName>
        <fullName evidence="6">Chromosome partition protein Smc</fullName>
    </recommendedName>
</protein>
<keyword evidence="3" id="KW-1133">Transmembrane helix</keyword>
<accession>A0A5C5WS51</accession>
<feature type="transmembrane region" description="Helical" evidence="3">
    <location>
        <begin position="57"/>
        <end position="76"/>
    </location>
</feature>
<evidence type="ECO:0000256" key="2">
    <source>
        <dbReference type="SAM" id="MobiDB-lite"/>
    </source>
</evidence>
<dbReference type="RefSeq" id="WP_146513548.1">
    <property type="nucleotide sequence ID" value="NZ_SJPI01000001.1"/>
</dbReference>
<organism evidence="4 5">
    <name type="scientific">Rubripirellula amarantea</name>
    <dbReference type="NCBI Taxonomy" id="2527999"/>
    <lineage>
        <taxon>Bacteria</taxon>
        <taxon>Pseudomonadati</taxon>
        <taxon>Planctomycetota</taxon>
        <taxon>Planctomycetia</taxon>
        <taxon>Pirellulales</taxon>
        <taxon>Pirellulaceae</taxon>
        <taxon>Rubripirellula</taxon>
    </lineage>
</organism>
<feature type="compositionally biased region" description="Basic and acidic residues" evidence="2">
    <location>
        <begin position="300"/>
        <end position="311"/>
    </location>
</feature>
<proteinExistence type="predicted"/>
<feature type="transmembrane region" description="Helical" evidence="3">
    <location>
        <begin position="141"/>
        <end position="159"/>
    </location>
</feature>
<feature type="region of interest" description="Disordered" evidence="2">
    <location>
        <begin position="517"/>
        <end position="551"/>
    </location>
</feature>
<feature type="coiled-coil region" evidence="1">
    <location>
        <begin position="178"/>
        <end position="249"/>
    </location>
</feature>
<dbReference type="Proteomes" id="UP000316598">
    <property type="component" value="Unassembled WGS sequence"/>
</dbReference>
<feature type="transmembrane region" description="Helical" evidence="3">
    <location>
        <begin position="20"/>
        <end position="45"/>
    </location>
</feature>
<evidence type="ECO:0000256" key="1">
    <source>
        <dbReference type="SAM" id="Coils"/>
    </source>
</evidence>
<evidence type="ECO:0000313" key="4">
    <source>
        <dbReference type="EMBL" id="TWT53310.1"/>
    </source>
</evidence>
<name>A0A5C5WS51_9BACT</name>
<sequence length="551" mass="60371">MSEIESKVQSARRRLMLAQFGRTLSVTLFAALLIATIAIAVPAFYALGIDFSVWSKGWVIGTVVVAVLAALIHTVVKAPTTAKVAAEVDHRFGLRERLSSSISLHESDRESEFGLALQADAGRRASQLSIADKFSLKPSKLGWLPLSIVPILALVLLLVEPVSTTVANSTEQSDPALMKQVQTVAKQLKKRIEQQKRKADAEGLREAKEMYEKMESDLDKLTNKKSLNRKDTMIAMNDLKKQLEERRKELGSSEGVRKALAQMDGLESGEGAKVAKAIQKGEFGKAEDIVKELAKKMNDGKLSNEEKKELQKQVQKMADQLKKAAKKHEQEKQELKEKIEQAKKEGRGADASKMQQQLNQMQQQDAQAQKMGQMAQSMQQAADAMKNGNSQDAADAMQQMADQLGEMSQEMSELEDLESAMDQLSQSKNQMQCQGCQGGGCKQCQGNGMGSGQGAGEGNGLGNGSGKGDRPESENDTNTYETQVRGDVKKGKAIIAGFADGPNRKGVTREDIKAAIQSQLSEESDPTENQSLPRDEREHAQQYFDRLREGT</sequence>
<evidence type="ECO:0000313" key="5">
    <source>
        <dbReference type="Proteomes" id="UP000316598"/>
    </source>
</evidence>
<keyword evidence="1" id="KW-0175">Coiled coil</keyword>
<feature type="compositionally biased region" description="Gly residues" evidence="2">
    <location>
        <begin position="436"/>
        <end position="466"/>
    </location>
</feature>
<dbReference type="PANTHER" id="PTHR45615">
    <property type="entry name" value="MYOSIN HEAVY CHAIN, NON-MUSCLE"/>
    <property type="match status" value="1"/>
</dbReference>
<gene>
    <name evidence="4" type="ORF">Pla22_09390</name>
</gene>
<feature type="compositionally biased region" description="Basic and acidic residues" evidence="2">
    <location>
        <begin position="319"/>
        <end position="350"/>
    </location>
</feature>
<evidence type="ECO:0008006" key="6">
    <source>
        <dbReference type="Google" id="ProtNLM"/>
    </source>
</evidence>
<keyword evidence="3" id="KW-0472">Membrane</keyword>
<feature type="compositionally biased region" description="Low complexity" evidence="2">
    <location>
        <begin position="354"/>
        <end position="403"/>
    </location>
</feature>
<dbReference type="EMBL" id="SJPI01000001">
    <property type="protein sequence ID" value="TWT53310.1"/>
    <property type="molecule type" value="Genomic_DNA"/>
</dbReference>
<comment type="caution">
    <text evidence="4">The sequence shown here is derived from an EMBL/GenBank/DDBJ whole genome shotgun (WGS) entry which is preliminary data.</text>
</comment>